<evidence type="ECO:0000313" key="2">
    <source>
        <dbReference type="EMBL" id="KAG5546095.1"/>
    </source>
</evidence>
<dbReference type="InterPro" id="IPR025422">
    <property type="entry name" value="TGA_domain"/>
</dbReference>
<dbReference type="PROSITE" id="PS51806">
    <property type="entry name" value="DOG1"/>
    <property type="match status" value="1"/>
</dbReference>
<comment type="caution">
    <text evidence="2">The sequence shown here is derived from an EMBL/GenBank/DDBJ whole genome shotgun (WGS) entry which is preliminary data.</text>
</comment>
<evidence type="ECO:0000259" key="1">
    <source>
        <dbReference type="PROSITE" id="PS51806"/>
    </source>
</evidence>
<dbReference type="EMBL" id="JACTNZ010000006">
    <property type="protein sequence ID" value="KAG5546095.1"/>
    <property type="molecule type" value="Genomic_DNA"/>
</dbReference>
<keyword evidence="3" id="KW-1185">Reference proteome</keyword>
<accession>A0AAV6K111</accession>
<dbReference type="GO" id="GO:0006351">
    <property type="term" value="P:DNA-templated transcription"/>
    <property type="evidence" value="ECO:0007669"/>
    <property type="project" value="InterPro"/>
</dbReference>
<dbReference type="GO" id="GO:0043565">
    <property type="term" value="F:sequence-specific DNA binding"/>
    <property type="evidence" value="ECO:0007669"/>
    <property type="project" value="InterPro"/>
</dbReference>
<dbReference type="PANTHER" id="PTHR46354">
    <property type="entry name" value="DOG1 DOMAIN-CONTAINING PROTEIN"/>
    <property type="match status" value="1"/>
</dbReference>
<reference evidence="2 3" key="1">
    <citation type="submission" date="2020-08" db="EMBL/GenBank/DDBJ databases">
        <title>Plant Genome Project.</title>
        <authorList>
            <person name="Zhang R.-G."/>
        </authorList>
    </citation>
    <scope>NUCLEOTIDE SEQUENCE [LARGE SCALE GENOMIC DNA]</scope>
    <source>
        <strain evidence="2">WSP0</strain>
        <tissue evidence="2">Leaf</tissue>
    </source>
</reference>
<proteinExistence type="predicted"/>
<name>A0AAV6K111_9ERIC</name>
<dbReference type="PANTHER" id="PTHR46354:SF12">
    <property type="entry name" value="DNA-BINDING PROTEIN-LIKE PROTEIN"/>
    <property type="match status" value="1"/>
</dbReference>
<dbReference type="InterPro" id="IPR051886">
    <property type="entry name" value="Seed_Dev/Stress_Resp_Reg"/>
</dbReference>
<organism evidence="2 3">
    <name type="scientific">Rhododendron griersonianum</name>
    <dbReference type="NCBI Taxonomy" id="479676"/>
    <lineage>
        <taxon>Eukaryota</taxon>
        <taxon>Viridiplantae</taxon>
        <taxon>Streptophyta</taxon>
        <taxon>Embryophyta</taxon>
        <taxon>Tracheophyta</taxon>
        <taxon>Spermatophyta</taxon>
        <taxon>Magnoliopsida</taxon>
        <taxon>eudicotyledons</taxon>
        <taxon>Gunneridae</taxon>
        <taxon>Pentapetalae</taxon>
        <taxon>asterids</taxon>
        <taxon>Ericales</taxon>
        <taxon>Ericaceae</taxon>
        <taxon>Ericoideae</taxon>
        <taxon>Rhodoreae</taxon>
        <taxon>Rhododendron</taxon>
    </lineage>
</organism>
<dbReference type="AlphaFoldDB" id="A0AAV6K111"/>
<protein>
    <recommendedName>
        <fullName evidence="1">DOG1 domain-containing protein</fullName>
    </recommendedName>
</protein>
<evidence type="ECO:0000313" key="3">
    <source>
        <dbReference type="Proteomes" id="UP000823749"/>
    </source>
</evidence>
<dbReference type="Proteomes" id="UP000823749">
    <property type="component" value="Chromosome 6"/>
</dbReference>
<gene>
    <name evidence="2" type="ORF">RHGRI_018314</name>
</gene>
<sequence>MGFHRFYETWFDHLRLLVDQLSQAPKPPTSQDHHDALHHLVQKAMAHYAEYYRVKSLAAKHDVLSVFAAPWSTSLERSLLWIGGWRPTTAFHLIYTESSIMFESKIVDILRGLRTGDLGDLSPGQFRRVSELQCDTVREENAITDELSEWQDGSGDMLGLVCGGIAYGKMERLGRVLEKADDLRLRTVRNVVEMLTLQQAVQFLIAAAELQFGVHIWGFFGGSVLDRGFGWADKEGGEKGDQDAG</sequence>
<dbReference type="Pfam" id="PF14144">
    <property type="entry name" value="DOG1"/>
    <property type="match status" value="1"/>
</dbReference>
<feature type="domain" description="DOG1" evidence="1">
    <location>
        <begin position="1"/>
        <end position="224"/>
    </location>
</feature>